<organism evidence="1 2">
    <name type="scientific">Virgibacillus alimentarius</name>
    <dbReference type="NCBI Taxonomy" id="698769"/>
    <lineage>
        <taxon>Bacteria</taxon>
        <taxon>Bacillati</taxon>
        <taxon>Bacillota</taxon>
        <taxon>Bacilli</taxon>
        <taxon>Bacillales</taxon>
        <taxon>Bacillaceae</taxon>
        <taxon>Virgibacillus</taxon>
    </lineage>
</organism>
<gene>
    <name evidence="1" type="ORF">J2Z81_001449</name>
</gene>
<name>A0ABS4S7N7_9BACI</name>
<keyword evidence="2" id="KW-1185">Reference proteome</keyword>
<comment type="caution">
    <text evidence="1">The sequence shown here is derived from an EMBL/GenBank/DDBJ whole genome shotgun (WGS) entry which is preliminary data.</text>
</comment>
<evidence type="ECO:0000313" key="1">
    <source>
        <dbReference type="EMBL" id="MBP2257501.1"/>
    </source>
</evidence>
<reference evidence="1 2" key="1">
    <citation type="submission" date="2021-03" db="EMBL/GenBank/DDBJ databases">
        <title>Genomic Encyclopedia of Type Strains, Phase IV (KMG-IV): sequencing the most valuable type-strain genomes for metagenomic binning, comparative biology and taxonomic classification.</title>
        <authorList>
            <person name="Goeker M."/>
        </authorList>
    </citation>
    <scope>NUCLEOTIDE SEQUENCE [LARGE SCALE GENOMIC DNA]</scope>
    <source>
        <strain evidence="1 2">DSM 25790</strain>
    </source>
</reference>
<evidence type="ECO:0000313" key="2">
    <source>
        <dbReference type="Proteomes" id="UP001519294"/>
    </source>
</evidence>
<protein>
    <submittedName>
        <fullName evidence="1">Uncharacterized protein</fullName>
    </submittedName>
</protein>
<dbReference type="Proteomes" id="UP001519294">
    <property type="component" value="Unassembled WGS sequence"/>
</dbReference>
<sequence length="97" mass="11567">MNILWLDFPLCCASWTYYGSTFHFKYLIVADRLENLLDLEKDFQLKGDSVWKSFNAGKEKQKWYNVSIIENMYADLADEDIPGYFLEYEETVRRVFG</sequence>
<proteinExistence type="predicted"/>
<accession>A0ABS4S7N7</accession>
<dbReference type="RefSeq" id="WP_198020905.1">
    <property type="nucleotide sequence ID" value="NZ_JAGIKX010000009.1"/>
</dbReference>
<dbReference type="EMBL" id="JAGIKX010000009">
    <property type="protein sequence ID" value="MBP2257501.1"/>
    <property type="molecule type" value="Genomic_DNA"/>
</dbReference>